<keyword evidence="3" id="KW-1133">Transmembrane helix</keyword>
<evidence type="ECO:0000256" key="2">
    <source>
        <dbReference type="SAM" id="Coils"/>
    </source>
</evidence>
<dbReference type="Pfam" id="PF09718">
    <property type="entry name" value="Tape_meas_lam_C"/>
    <property type="match status" value="1"/>
</dbReference>
<keyword evidence="3" id="KW-0812">Transmembrane</keyword>
<dbReference type="InterPro" id="IPR010090">
    <property type="entry name" value="Phage_tape_meas"/>
</dbReference>
<keyword evidence="1" id="KW-1188">Viral release from host cell</keyword>
<protein>
    <submittedName>
        <fullName evidence="6">Phage tail tape measure protein</fullName>
    </submittedName>
</protein>
<organism evidence="6 7">
    <name type="scientific">Aquariibacter albus</name>
    <dbReference type="NCBI Taxonomy" id="2759899"/>
    <lineage>
        <taxon>Bacteria</taxon>
        <taxon>Pseudomonadati</taxon>
        <taxon>Pseudomonadota</taxon>
        <taxon>Betaproteobacteria</taxon>
        <taxon>Burkholderiales</taxon>
        <taxon>Sphaerotilaceae</taxon>
        <taxon>Aquariibacter</taxon>
    </lineage>
</organism>
<keyword evidence="3" id="KW-0472">Membrane</keyword>
<sequence length="1335" mass="138307">MSGVAPVSIKIALDGAQAVSAQLNGVLQAARAAFSGISDSGKSISGGLSAAEQSVEALTQRIERSNGAFARLRDSGKLTAEQLARLDLARAARVEPLQAQRSTLQAQQAELKIAGARDTLGVRPFADIKDGIDQAKKAFETLKESGTLSVTAIAQAKLKLQERIAELNAQTNGFAQSFLKVKEAAAAAVGSFLVFRAASSEAIAFEAALADVRKVVDTTPEGFERITRSIRELSGELPVTAVGLAQMAEAGGQLGIAGEQIPEFVRLASEMSVAFKISAEDAGSAVGKLGNIFGLSVPQVRALADSINALGDSSAATERDIVNVLQRTGGMGRQFGLSAQQVSALAASMLSLGDPPEIAATAINNLLSKLQAAPQQSADFQRVLKVLGVDAKTLAGAIEQDAQGALLGFLGTLETLDAKSRSQALAGLFGSGGDTATLAKLTGNLDQLRTALKTAQDEAAQGGLGKALAIQLETTDAQIKILRNGIGEIGIALGAALLPAIKLVAGLVNGLAKLIATVVDAAPGLAALAGGAAAIALSFGALRIAAATLGLFFSKLGLSLGLLVPGLVGAGTASAGASVGVGLLGGAMRLLLGPVGLVSLAITGLIALWDSLAEAKKNKPAASAGDLAAERQAIQAELDRIKAGADKGRVGLNVQAEYNELKARAAQIDAQLKALAPSGKPGDTPGEKPVEGGRDITAELAAVSDAARQAAQARLAADKAAREAQATLAADANARALAELQRRLEAETLSLEGFYAEKLRLARADVDAQIRLREQDLAALGKAAPSSQAEDAARLEQISKREAQRDAIKPKLGDKDAEAQRANLQDEIDKLHADRARSLLASEAEREQQRAERTKLQAELTRLRRDRAQLPADTERERRADELKLAEQAVRERLGIEQRGIDAELALRTQARAAGELDAAGLAAAAEQAALRRVQAEAAAADAILAERRRLGAPAAEVRAAEADVGAARGRVTEQRSGTLAEAGEQLRRLREQARDIRLNLVADPQQRDLQETEARIKRLREEAGSITARLNVQLDAKDTTKTQRSAIEAQLRELASATADAVAAENEALAERMKPGWRRLVDGWRDTQRLMREATDNAMQGLLSSAEDAFVRFAQTGKLSLKGMVDTIIAELARVQFRQAVASSGGQGLLGLIASFLSGAGGGSAGAGSSGVDYSLPTAGVKLGRAGGGLITGPGTGTSDEVPAMLSNGEFVIRAAAVQRLGLGLLERLNQADRVPAGVRRSLPAFAEGGLVGRSAAASWRSDSSPMQVIVNNNAGQVAQASASEGRGPDGSRIVEVLIEQVEATLAGKISRGTGPVAGALQRTYGLNRAAGAY</sequence>
<dbReference type="PANTHER" id="PTHR37813:SF1">
    <property type="entry name" value="FELS-2 PROPHAGE PROTEIN"/>
    <property type="match status" value="1"/>
</dbReference>
<evidence type="ECO:0000259" key="5">
    <source>
        <dbReference type="Pfam" id="PF10145"/>
    </source>
</evidence>
<feature type="transmembrane region" description="Helical" evidence="3">
    <location>
        <begin position="489"/>
        <end position="512"/>
    </location>
</feature>
<dbReference type="Proteomes" id="UP000586093">
    <property type="component" value="Unassembled WGS sequence"/>
</dbReference>
<dbReference type="PANTHER" id="PTHR37813">
    <property type="entry name" value="FELS-2 PROPHAGE PROTEIN"/>
    <property type="match status" value="1"/>
</dbReference>
<feature type="transmembrane region" description="Helical" evidence="3">
    <location>
        <begin position="524"/>
        <end position="546"/>
    </location>
</feature>
<gene>
    <name evidence="6" type="ORF">H4F90_05605</name>
</gene>
<evidence type="ECO:0000259" key="4">
    <source>
        <dbReference type="Pfam" id="PF09718"/>
    </source>
</evidence>
<feature type="transmembrane region" description="Helical" evidence="3">
    <location>
        <begin position="558"/>
        <end position="583"/>
    </location>
</feature>
<evidence type="ECO:0000256" key="1">
    <source>
        <dbReference type="ARBA" id="ARBA00022612"/>
    </source>
</evidence>
<dbReference type="RefSeq" id="WP_182662251.1">
    <property type="nucleotide sequence ID" value="NZ_JACIVI010000001.1"/>
</dbReference>
<feature type="coiled-coil region" evidence="2">
    <location>
        <begin position="980"/>
        <end position="1068"/>
    </location>
</feature>
<keyword evidence="2" id="KW-0175">Coiled coil</keyword>
<reference evidence="6 7" key="1">
    <citation type="submission" date="2020-08" db="EMBL/GenBank/DDBJ databases">
        <title>Aquariorum lacteus gen. nov., sp. nov., a new member of the family Comamonadaceae, isolated from freshwater aquarium.</title>
        <authorList>
            <person name="Chun S.-J."/>
        </authorList>
    </citation>
    <scope>NUCLEOTIDE SEQUENCE [LARGE SCALE GENOMIC DNA]</scope>
    <source>
        <strain evidence="6 7">SJAQ100</strain>
    </source>
</reference>
<dbReference type="InterPro" id="IPR006431">
    <property type="entry name" value="Phage_tape_meas_C"/>
</dbReference>
<dbReference type="EMBL" id="JACIVI010000001">
    <property type="protein sequence ID" value="MBB1161452.1"/>
    <property type="molecule type" value="Genomic_DNA"/>
</dbReference>
<evidence type="ECO:0000313" key="6">
    <source>
        <dbReference type="EMBL" id="MBB1161452.1"/>
    </source>
</evidence>
<feature type="coiled-coil region" evidence="2">
    <location>
        <begin position="814"/>
        <end position="866"/>
    </location>
</feature>
<dbReference type="Pfam" id="PF10145">
    <property type="entry name" value="PhageMin_Tail"/>
    <property type="match status" value="1"/>
</dbReference>
<evidence type="ECO:0000256" key="3">
    <source>
        <dbReference type="SAM" id="Phobius"/>
    </source>
</evidence>
<feature type="domain" description="Bacteriophage tail tape measure C-terminal" evidence="4">
    <location>
        <begin position="1079"/>
        <end position="1143"/>
    </location>
</feature>
<evidence type="ECO:0000313" key="7">
    <source>
        <dbReference type="Proteomes" id="UP000586093"/>
    </source>
</evidence>
<feature type="domain" description="Phage tail tape measure protein" evidence="5">
    <location>
        <begin position="229"/>
        <end position="430"/>
    </location>
</feature>
<name>A0A839HK97_9BURK</name>
<feature type="transmembrane region" description="Helical" evidence="3">
    <location>
        <begin position="590"/>
        <end position="609"/>
    </location>
</feature>
<comment type="caution">
    <text evidence="6">The sequence shown here is derived from an EMBL/GenBank/DDBJ whole genome shotgun (WGS) entry which is preliminary data.</text>
</comment>
<accession>A0A839HK97</accession>
<proteinExistence type="predicted"/>
<dbReference type="NCBIfam" id="TIGR01760">
    <property type="entry name" value="tape_meas_TP901"/>
    <property type="match status" value="1"/>
</dbReference>
<keyword evidence="7" id="KW-1185">Reference proteome</keyword>